<dbReference type="AlphaFoldDB" id="A0AB35S6L6"/>
<proteinExistence type="predicted"/>
<gene>
    <name evidence="1" type="ORF">RS890_04180</name>
</gene>
<protein>
    <submittedName>
        <fullName evidence="1">Antitoxin VbhA family protein</fullName>
    </submittedName>
</protein>
<dbReference type="Proteomes" id="UP001277803">
    <property type="component" value="Unassembled WGS sequence"/>
</dbReference>
<dbReference type="RefSeq" id="WP_143247994.1">
    <property type="nucleotide sequence ID" value="NZ_CACRSV010000020.1"/>
</dbReference>
<organism evidence="1 2">
    <name type="scientific">Bifidobacterium longum</name>
    <dbReference type="NCBI Taxonomy" id="216816"/>
    <lineage>
        <taxon>Bacteria</taxon>
        <taxon>Bacillati</taxon>
        <taxon>Actinomycetota</taxon>
        <taxon>Actinomycetes</taxon>
        <taxon>Bifidobacteriales</taxon>
        <taxon>Bifidobacteriaceae</taxon>
        <taxon>Bifidobacterium</taxon>
    </lineage>
</organism>
<evidence type="ECO:0000313" key="1">
    <source>
        <dbReference type="EMBL" id="MDW3126317.1"/>
    </source>
</evidence>
<comment type="caution">
    <text evidence="1">The sequence shown here is derived from an EMBL/GenBank/DDBJ whole genome shotgun (WGS) entry which is preliminary data.</text>
</comment>
<dbReference type="InterPro" id="IPR033788">
    <property type="entry name" value="VbhA-like"/>
</dbReference>
<sequence>MKEQAVSYSAVSKFSSRKAAVMTGAVVQANDSNAVLRRQQAMSSAIHNSLMGGLPLPDSRTLGLLEDYVNGLIGASELMERGLNSCV</sequence>
<dbReference type="InterPro" id="IPR043038">
    <property type="entry name" value="VbhA_sf"/>
</dbReference>
<dbReference type="EMBL" id="JAWLRA010000012">
    <property type="protein sequence ID" value="MDW3126317.1"/>
    <property type="molecule type" value="Genomic_DNA"/>
</dbReference>
<dbReference type="CDD" id="cd11586">
    <property type="entry name" value="VbhA_like"/>
    <property type="match status" value="1"/>
</dbReference>
<name>A0AB35S6L6_BIFLN</name>
<evidence type="ECO:0000313" key="2">
    <source>
        <dbReference type="Proteomes" id="UP001277803"/>
    </source>
</evidence>
<reference evidence="1" key="1">
    <citation type="submission" date="2023-10" db="EMBL/GenBank/DDBJ databases">
        <title>Rapid discrimination of Bifidobacterium longum Subspecies based on MALDI-TOF MS and Machine Learning.</title>
        <authorList>
            <person name="Chen J."/>
        </authorList>
    </citation>
    <scope>NUCLEOTIDE SEQUENCE</scope>
    <source>
        <strain evidence="1">YGMCC0039</strain>
    </source>
</reference>
<dbReference type="Gene3D" id="1.10.8.1050">
    <property type="entry name" value="Antitoxin VbhA-like"/>
    <property type="match status" value="1"/>
</dbReference>
<accession>A0AB35S6L6</accession>